<accession>A0A653ZKR9</accession>
<feature type="transmembrane region" description="Helical" evidence="1">
    <location>
        <begin position="392"/>
        <end position="416"/>
    </location>
</feature>
<feature type="transmembrane region" description="Helical" evidence="1">
    <location>
        <begin position="468"/>
        <end position="493"/>
    </location>
</feature>
<keyword evidence="1" id="KW-0472">Membrane</keyword>
<dbReference type="SUPFAM" id="SSF82714">
    <property type="entry name" value="Multidrug efflux transporter AcrB TolC docking domain, DN and DC subdomains"/>
    <property type="match status" value="2"/>
</dbReference>
<dbReference type="SUPFAM" id="SSF82693">
    <property type="entry name" value="Multidrug efflux transporter AcrB pore domain, PN1, PN2, PC1 and PC2 subdomains"/>
    <property type="match status" value="2"/>
</dbReference>
<evidence type="ECO:0000256" key="1">
    <source>
        <dbReference type="SAM" id="Phobius"/>
    </source>
</evidence>
<dbReference type="GO" id="GO:0005886">
    <property type="term" value="C:plasma membrane"/>
    <property type="evidence" value="ECO:0007669"/>
    <property type="project" value="TreeGrafter"/>
</dbReference>
<dbReference type="Proteomes" id="UP000432350">
    <property type="component" value="Unassembled WGS sequence"/>
</dbReference>
<protein>
    <submittedName>
        <fullName evidence="2">Acriflavin resistance protein</fullName>
    </submittedName>
</protein>
<feature type="transmembrane region" description="Helical" evidence="1">
    <location>
        <begin position="337"/>
        <end position="359"/>
    </location>
</feature>
<dbReference type="SUPFAM" id="SSF82866">
    <property type="entry name" value="Multidrug efflux transporter AcrB transmembrane domain"/>
    <property type="match status" value="2"/>
</dbReference>
<feature type="transmembrane region" description="Helical" evidence="1">
    <location>
        <begin position="436"/>
        <end position="456"/>
    </location>
</feature>
<dbReference type="Pfam" id="PF00873">
    <property type="entry name" value="ACR_tran"/>
    <property type="match status" value="1"/>
</dbReference>
<evidence type="ECO:0000313" key="3">
    <source>
        <dbReference type="Proteomes" id="UP000432350"/>
    </source>
</evidence>
<dbReference type="Gene3D" id="1.20.1640.10">
    <property type="entry name" value="Multidrug efflux transporter AcrB transmembrane domain"/>
    <property type="match status" value="2"/>
</dbReference>
<gene>
    <name evidence="2" type="ORF">SPHINGO8BC_140206</name>
</gene>
<feature type="transmembrane region" description="Helical" evidence="1">
    <location>
        <begin position="965"/>
        <end position="984"/>
    </location>
</feature>
<dbReference type="RefSeq" id="WP_159333314.1">
    <property type="nucleotide sequence ID" value="NZ_LR733857.1"/>
</dbReference>
<organism evidence="2 3">
    <name type="scientific">Sphingobacterium multivorum</name>
    <dbReference type="NCBI Taxonomy" id="28454"/>
    <lineage>
        <taxon>Bacteria</taxon>
        <taxon>Pseudomonadati</taxon>
        <taxon>Bacteroidota</taxon>
        <taxon>Sphingobacteriia</taxon>
        <taxon>Sphingobacteriales</taxon>
        <taxon>Sphingobacteriaceae</taxon>
        <taxon>Sphingobacterium</taxon>
    </lineage>
</organism>
<keyword evidence="1" id="KW-0812">Transmembrane</keyword>
<dbReference type="Gene3D" id="3.30.2090.10">
    <property type="entry name" value="Multidrug efflux transporter AcrB TolC docking domain, DN and DC subdomains"/>
    <property type="match status" value="2"/>
</dbReference>
<dbReference type="InterPro" id="IPR027463">
    <property type="entry name" value="AcrB_DN_DC_subdom"/>
</dbReference>
<feature type="transmembrane region" description="Helical" evidence="1">
    <location>
        <begin position="12"/>
        <end position="34"/>
    </location>
</feature>
<evidence type="ECO:0000313" key="2">
    <source>
        <dbReference type="EMBL" id="VXC55514.1"/>
    </source>
</evidence>
<keyword evidence="1" id="KW-1133">Transmembrane helix</keyword>
<dbReference type="Gene3D" id="3.30.70.1430">
    <property type="entry name" value="Multidrug efflux transporter AcrB pore domain"/>
    <property type="match status" value="2"/>
</dbReference>
<proteinExistence type="predicted"/>
<feature type="transmembrane region" description="Helical" evidence="1">
    <location>
        <begin position="863"/>
        <end position="882"/>
    </location>
</feature>
<dbReference type="Gene3D" id="3.30.70.1440">
    <property type="entry name" value="Multidrug efflux transporter AcrB pore domain"/>
    <property type="match status" value="1"/>
</dbReference>
<dbReference type="PANTHER" id="PTHR32063">
    <property type="match status" value="1"/>
</dbReference>
<dbReference type="PRINTS" id="PR00702">
    <property type="entry name" value="ACRIFLAVINRP"/>
</dbReference>
<dbReference type="Gene3D" id="3.30.70.1320">
    <property type="entry name" value="Multidrug efflux transporter AcrB pore domain like"/>
    <property type="match status" value="1"/>
</dbReference>
<feature type="transmembrane region" description="Helical" evidence="1">
    <location>
        <begin position="990"/>
        <end position="1013"/>
    </location>
</feature>
<reference evidence="2 3" key="1">
    <citation type="submission" date="2019-10" db="EMBL/GenBank/DDBJ databases">
        <authorList>
            <person name="Karimi E."/>
        </authorList>
    </citation>
    <scope>NUCLEOTIDE SEQUENCE [LARGE SCALE GENOMIC DNA]</scope>
    <source>
        <strain evidence="2">Sphingobacterium sp. 8BC</strain>
    </source>
</reference>
<feature type="transmembrane region" description="Helical" evidence="1">
    <location>
        <begin position="889"/>
        <end position="908"/>
    </location>
</feature>
<dbReference type="EMBL" id="CABWMV010000006">
    <property type="protein sequence ID" value="VXC55514.1"/>
    <property type="molecule type" value="Genomic_DNA"/>
</dbReference>
<dbReference type="AlphaFoldDB" id="A0A653ZKR9"/>
<dbReference type="InterPro" id="IPR001036">
    <property type="entry name" value="Acrflvin-R"/>
</dbReference>
<feature type="transmembrane region" description="Helical" evidence="1">
    <location>
        <begin position="914"/>
        <end position="936"/>
    </location>
</feature>
<sequence>MKRKINLIEAAMKFPQVPIAITVIMVLAGLISLLTMPRSEDPRITVRQGLVVAFYPGSDEEQIEKEVTDKLEQYLFGFEEIKKEKTHSESKPGQVVITVELQDYVKDTKKFWNTLQHGLDANMPLILPRGVQGPYVNSDFGDVVVQMIAVSAPGRTYAELENYLDELKDGIKTIPQVSKIKRYGGQKQQIYVTLREDVLKQYGFGINEIASTLSQQNVTIPSGDIEIDKNRLLIFTDAQYQNENEIGNLIVYSSPQGGNVRLKDIAKIERRYEDLKSKITLAGNDVMMLTVEMQPGQNIVDLGKALTQKVTEVKEILPADVQVNTIVDQPAVVDMNLGHFFIEFAIAIGAVILVVMILLPFRVATISAIAAPVTILATFAILNMIGVEMHQVSLAALIIVLGMVVDDAIIVVDNYIEKVDEKVPSWTAAWQSATQLMVPIFTATLTIVLSFLPLAFTLTGMTREFVQWIPITVSIALAVSFLVALFLTPYMCYHFLKKGLKNHDAQKPKKRNFLDRMQDGFDRAIEFCMKYQKTTLFAGLAIFFLSFVVGSQVKTEFFPIVERNQFNLELWMDNGTNIHETEAAVKKIEKEIAGDKRIVTTASFIGTSSPRFYSTYSPENPRENFAQIFINTESNDATNEMIDEYVQKFNNFLPNGYVRVRQLSKKQQPAPIEIRVIGKDITQQKKVAKEVAVILENTKGANWVRTDYQDDYVGLKAVVKEDVALRLGVTKAQIAQALGAKIKGYPISQMWEGNKAIDILLRTDEADRQNLDALGNMYITSSFGAKVPLKQVVDLQPSWHTGAIVHRNGLRTLTVSSEAQLGRKPAEVFAEAQPKIDSLELPKGVKIAYGGEYEDGLESGPKMGKAFMISFVLIFLVLLFQFKRVGKVFIVLASFPLSLLGAMLGLFLTGYEFGFMAIIGITALLGIVVRNGIILVDYADELVRDHGHTIKEAALLAAKRRMRPIFLTSMAAAIGLIPLMSSGSPEWGPISSTISIGILVSMVTTLFIVPVLYSRFVKPSKKSLNKGIHEKYDFHHES</sequence>
<name>A0A653ZKR9_SPHMU</name>
<dbReference type="GO" id="GO:0042910">
    <property type="term" value="F:xenobiotic transmembrane transporter activity"/>
    <property type="evidence" value="ECO:0007669"/>
    <property type="project" value="TreeGrafter"/>
</dbReference>
<feature type="transmembrane region" description="Helical" evidence="1">
    <location>
        <begin position="366"/>
        <end position="386"/>
    </location>
</feature>
<dbReference type="PANTHER" id="PTHR32063:SF18">
    <property type="entry name" value="CATION EFFLUX SYSTEM PROTEIN"/>
    <property type="match status" value="1"/>
</dbReference>